<gene>
    <name evidence="1" type="ORF">NTJ_14629</name>
</gene>
<name>A0ABN7BBW7_9HEMI</name>
<protein>
    <submittedName>
        <fullName evidence="1">Uncharacterized protein</fullName>
    </submittedName>
</protein>
<sequence>MESTVWPRQQQAKHLFQLPLQQQHPMYLDNNSSSRPDQSKQVMATVSKATEIKSREMESMVGVPLKAADNATLFAVATATHHFLILL</sequence>
<keyword evidence="2" id="KW-1185">Reference proteome</keyword>
<organism evidence="1 2">
    <name type="scientific">Nesidiocoris tenuis</name>
    <dbReference type="NCBI Taxonomy" id="355587"/>
    <lineage>
        <taxon>Eukaryota</taxon>
        <taxon>Metazoa</taxon>
        <taxon>Ecdysozoa</taxon>
        <taxon>Arthropoda</taxon>
        <taxon>Hexapoda</taxon>
        <taxon>Insecta</taxon>
        <taxon>Pterygota</taxon>
        <taxon>Neoptera</taxon>
        <taxon>Paraneoptera</taxon>
        <taxon>Hemiptera</taxon>
        <taxon>Heteroptera</taxon>
        <taxon>Panheteroptera</taxon>
        <taxon>Cimicomorpha</taxon>
        <taxon>Miridae</taxon>
        <taxon>Dicyphina</taxon>
        <taxon>Nesidiocoris</taxon>
    </lineage>
</organism>
<evidence type="ECO:0000313" key="2">
    <source>
        <dbReference type="Proteomes" id="UP001307889"/>
    </source>
</evidence>
<proteinExistence type="predicted"/>
<reference evidence="1 2" key="1">
    <citation type="submission" date="2023-09" db="EMBL/GenBank/DDBJ databases">
        <title>Nesidiocoris tenuis whole genome shotgun sequence.</title>
        <authorList>
            <person name="Shibata T."/>
            <person name="Shimoda M."/>
            <person name="Kobayashi T."/>
            <person name="Uehara T."/>
        </authorList>
    </citation>
    <scope>NUCLEOTIDE SEQUENCE [LARGE SCALE GENOMIC DNA]</scope>
    <source>
        <strain evidence="1 2">Japan</strain>
    </source>
</reference>
<dbReference type="EMBL" id="AP028921">
    <property type="protein sequence ID" value="BET01809.1"/>
    <property type="molecule type" value="Genomic_DNA"/>
</dbReference>
<evidence type="ECO:0000313" key="1">
    <source>
        <dbReference type="EMBL" id="BET01809.1"/>
    </source>
</evidence>
<accession>A0ABN7BBW7</accession>
<dbReference type="Proteomes" id="UP001307889">
    <property type="component" value="Chromosome 13"/>
</dbReference>